<comment type="caution">
    <text evidence="1">The sequence shown here is derived from an EMBL/GenBank/DDBJ whole genome shotgun (WGS) entry which is preliminary data.</text>
</comment>
<proteinExistence type="predicted"/>
<dbReference type="Proteomes" id="UP000247523">
    <property type="component" value="Unassembled WGS sequence"/>
</dbReference>
<accession>A0A318EL22</accession>
<gene>
    <name evidence="1" type="ORF">C8E03_11933</name>
</gene>
<protein>
    <submittedName>
        <fullName evidence="1">Uncharacterized protein</fullName>
    </submittedName>
</protein>
<evidence type="ECO:0000313" key="1">
    <source>
        <dbReference type="EMBL" id="PXV85109.1"/>
    </source>
</evidence>
<dbReference type="RefSeq" id="WP_170123083.1">
    <property type="nucleotide sequence ID" value="NZ_NOKA02000046.1"/>
</dbReference>
<organism evidence="1 2">
    <name type="scientific">Lachnotalea glycerini</name>
    <dbReference type="NCBI Taxonomy" id="1763509"/>
    <lineage>
        <taxon>Bacteria</taxon>
        <taxon>Bacillati</taxon>
        <taxon>Bacillota</taxon>
        <taxon>Clostridia</taxon>
        <taxon>Lachnospirales</taxon>
        <taxon>Lachnospiraceae</taxon>
        <taxon>Lachnotalea</taxon>
    </lineage>
</organism>
<sequence length="46" mass="5296">MENIKEIVESLLGVAESVYEVCEDEIEKARMDGQVRAYREVLSHLN</sequence>
<evidence type="ECO:0000313" key="2">
    <source>
        <dbReference type="Proteomes" id="UP000247523"/>
    </source>
</evidence>
<dbReference type="AlphaFoldDB" id="A0A318EL22"/>
<name>A0A318EL22_9FIRM</name>
<dbReference type="EMBL" id="QICS01000019">
    <property type="protein sequence ID" value="PXV85109.1"/>
    <property type="molecule type" value="Genomic_DNA"/>
</dbReference>
<reference evidence="1 2" key="1">
    <citation type="submission" date="2018-05" db="EMBL/GenBank/DDBJ databases">
        <title>Genomic Encyclopedia of Type Strains, Phase IV (KMG-IV): sequencing the most valuable type-strain genomes for metagenomic binning, comparative biology and taxonomic classification.</title>
        <authorList>
            <person name="Goeker M."/>
        </authorList>
    </citation>
    <scope>NUCLEOTIDE SEQUENCE [LARGE SCALE GENOMIC DNA]</scope>
    <source>
        <strain evidence="1 2">DSM 28816</strain>
    </source>
</reference>